<proteinExistence type="inferred from homology"/>
<evidence type="ECO:0000256" key="6">
    <source>
        <dbReference type="ARBA" id="ARBA00022989"/>
    </source>
</evidence>
<dbReference type="InterPro" id="IPR006702">
    <property type="entry name" value="CASP_dom"/>
</dbReference>
<feature type="transmembrane region" description="Helical" evidence="10">
    <location>
        <begin position="48"/>
        <end position="71"/>
    </location>
</feature>
<sequence>MAKARRFVPVVLRVATAAAAGIAAIVMATSHQTATVFGLEVQAKFQYLQSLIFFVVANVVACAYNLLVLVVPTAPSPAAKLVLVADATLGMLLTGAAAAAAATASIGKNGNSRAGWQPICGIMSTFCDHVTGALACGFVAVALHFLVLLYSIYTMDSS</sequence>
<keyword evidence="6 10" id="KW-1133">Transmembrane helix</keyword>
<accession>A0AAD8STT3</accession>
<evidence type="ECO:0000259" key="11">
    <source>
        <dbReference type="Pfam" id="PF04535"/>
    </source>
</evidence>
<evidence type="ECO:0000256" key="3">
    <source>
        <dbReference type="ARBA" id="ARBA00011489"/>
    </source>
</evidence>
<dbReference type="AlphaFoldDB" id="A0AAD8STT3"/>
<keyword evidence="13" id="KW-1185">Reference proteome</keyword>
<comment type="function">
    <text evidence="9">Regulates membrane-cell wall junctions and localized cell wall deposition. Required for establishment of the Casparian strip membrane domain (CSD) and the subsequent formation of Casparian strips, a cell wall modification of the root endodermis that determines an apoplastic barrier between the intraorganismal apoplasm and the extraorganismal apoplasm and prevents lateral diffusion.</text>
</comment>
<dbReference type="NCBIfam" id="TIGR01569">
    <property type="entry name" value="A_tha_TIGR01569"/>
    <property type="match status" value="1"/>
</dbReference>
<evidence type="ECO:0000313" key="12">
    <source>
        <dbReference type="EMBL" id="KAK1663497.1"/>
    </source>
</evidence>
<evidence type="ECO:0000256" key="2">
    <source>
        <dbReference type="ARBA" id="ARBA00007651"/>
    </source>
</evidence>
<dbReference type="PANTHER" id="PTHR36488">
    <property type="entry name" value="CASP-LIKE PROTEIN 1U1"/>
    <property type="match status" value="1"/>
</dbReference>
<evidence type="ECO:0000256" key="10">
    <source>
        <dbReference type="RuleBase" id="RU361233"/>
    </source>
</evidence>
<evidence type="ECO:0000256" key="7">
    <source>
        <dbReference type="ARBA" id="ARBA00023136"/>
    </source>
</evidence>
<evidence type="ECO:0000256" key="5">
    <source>
        <dbReference type="ARBA" id="ARBA00022692"/>
    </source>
</evidence>
<gene>
    <name evidence="12" type="ORF">QYE76_051656</name>
</gene>
<keyword evidence="8" id="KW-0961">Cell wall biogenesis/degradation</keyword>
<comment type="subunit">
    <text evidence="3 10">Homodimer and heterodimers.</text>
</comment>
<dbReference type="GO" id="GO:0071555">
    <property type="term" value="P:cell wall organization"/>
    <property type="evidence" value="ECO:0007669"/>
    <property type="project" value="UniProtKB-KW"/>
</dbReference>
<comment type="subcellular location">
    <subcellularLocation>
        <location evidence="1 10">Cell membrane</location>
        <topology evidence="1 10">Multi-pass membrane protein</topology>
    </subcellularLocation>
</comment>
<dbReference type="PANTHER" id="PTHR36488:SF8">
    <property type="entry name" value="CASP-LIKE PROTEIN 1U1"/>
    <property type="match status" value="1"/>
</dbReference>
<dbReference type="Proteomes" id="UP001231189">
    <property type="component" value="Unassembled WGS sequence"/>
</dbReference>
<dbReference type="InterPro" id="IPR044173">
    <property type="entry name" value="CASPL"/>
</dbReference>
<dbReference type="InterPro" id="IPR006459">
    <property type="entry name" value="CASP/CASPL"/>
</dbReference>
<feature type="transmembrane region" description="Helical" evidence="10">
    <location>
        <begin position="83"/>
        <end position="106"/>
    </location>
</feature>
<feature type="domain" description="Casparian strip membrane protein" evidence="11">
    <location>
        <begin position="5"/>
        <end position="143"/>
    </location>
</feature>
<name>A0AAD8STT3_LOLMU</name>
<comment type="caution">
    <text evidence="12">The sequence shown here is derived from an EMBL/GenBank/DDBJ whole genome shotgun (WGS) entry which is preliminary data.</text>
</comment>
<reference evidence="12" key="1">
    <citation type="submission" date="2023-07" db="EMBL/GenBank/DDBJ databases">
        <title>A chromosome-level genome assembly of Lolium multiflorum.</title>
        <authorList>
            <person name="Chen Y."/>
            <person name="Copetti D."/>
            <person name="Kolliker R."/>
            <person name="Studer B."/>
        </authorList>
    </citation>
    <scope>NUCLEOTIDE SEQUENCE</scope>
    <source>
        <strain evidence="12">02402/16</strain>
        <tissue evidence="12">Leaf</tissue>
    </source>
</reference>
<comment type="similarity">
    <text evidence="2 10">Belongs to the Casparian strip membrane proteins (CASP) family.</text>
</comment>
<protein>
    <recommendedName>
        <fullName evidence="10">CASP-like protein</fullName>
    </recommendedName>
</protein>
<dbReference type="Pfam" id="PF04535">
    <property type="entry name" value="CASP_dom"/>
    <property type="match status" value="1"/>
</dbReference>
<keyword evidence="5 10" id="KW-0812">Transmembrane</keyword>
<keyword evidence="7 10" id="KW-0472">Membrane</keyword>
<dbReference type="EMBL" id="JAUUTY010000003">
    <property type="protein sequence ID" value="KAK1663497.1"/>
    <property type="molecule type" value="Genomic_DNA"/>
</dbReference>
<evidence type="ECO:0000256" key="9">
    <source>
        <dbReference type="ARBA" id="ARBA00025302"/>
    </source>
</evidence>
<organism evidence="12 13">
    <name type="scientific">Lolium multiflorum</name>
    <name type="common">Italian ryegrass</name>
    <name type="synonym">Lolium perenne subsp. multiflorum</name>
    <dbReference type="NCBI Taxonomy" id="4521"/>
    <lineage>
        <taxon>Eukaryota</taxon>
        <taxon>Viridiplantae</taxon>
        <taxon>Streptophyta</taxon>
        <taxon>Embryophyta</taxon>
        <taxon>Tracheophyta</taxon>
        <taxon>Spermatophyta</taxon>
        <taxon>Magnoliopsida</taxon>
        <taxon>Liliopsida</taxon>
        <taxon>Poales</taxon>
        <taxon>Poaceae</taxon>
        <taxon>BOP clade</taxon>
        <taxon>Pooideae</taxon>
        <taxon>Poodae</taxon>
        <taxon>Poeae</taxon>
        <taxon>Poeae Chloroplast Group 2 (Poeae type)</taxon>
        <taxon>Loliodinae</taxon>
        <taxon>Loliinae</taxon>
        <taxon>Lolium</taxon>
    </lineage>
</organism>
<keyword evidence="4 10" id="KW-1003">Cell membrane</keyword>
<dbReference type="GO" id="GO:0005886">
    <property type="term" value="C:plasma membrane"/>
    <property type="evidence" value="ECO:0007669"/>
    <property type="project" value="UniProtKB-SubCell"/>
</dbReference>
<evidence type="ECO:0000313" key="13">
    <source>
        <dbReference type="Proteomes" id="UP001231189"/>
    </source>
</evidence>
<evidence type="ECO:0000256" key="1">
    <source>
        <dbReference type="ARBA" id="ARBA00004651"/>
    </source>
</evidence>
<comment type="caution">
    <text evidence="10">Lacks conserved residue(s) required for the propagation of feature annotation.</text>
</comment>
<feature type="transmembrane region" description="Helical" evidence="10">
    <location>
        <begin position="132"/>
        <end position="153"/>
    </location>
</feature>
<evidence type="ECO:0000256" key="4">
    <source>
        <dbReference type="ARBA" id="ARBA00022475"/>
    </source>
</evidence>
<evidence type="ECO:0000256" key="8">
    <source>
        <dbReference type="ARBA" id="ARBA00023316"/>
    </source>
</evidence>